<accession>A0AAE5GPY3</accession>
<dbReference type="SUPFAM" id="SSF54909">
    <property type="entry name" value="Dimeric alpha+beta barrel"/>
    <property type="match status" value="1"/>
</dbReference>
<evidence type="ECO:0000259" key="1">
    <source>
        <dbReference type="Pfam" id="PF07045"/>
    </source>
</evidence>
<reference evidence="2 3" key="1">
    <citation type="submission" date="2019-08" db="EMBL/GenBank/DDBJ databases">
        <title>Draft genome sequencing and comparative genomics of hatchery-associated Vibrios.</title>
        <authorList>
            <person name="Kehlet-Delgado H."/>
            <person name="Mueller R.S."/>
        </authorList>
    </citation>
    <scope>NUCLEOTIDE SEQUENCE [LARGE SCALE GENOMIC DNA]</scope>
    <source>
        <strain evidence="2 3">01-65-5-1</strain>
    </source>
</reference>
<protein>
    <submittedName>
        <fullName evidence="2">DUF1330 domain-containing protein</fullName>
    </submittedName>
</protein>
<dbReference type="PANTHER" id="PTHR40257:SF1">
    <property type="entry name" value="DUF1330 DOMAIN-CONTAINING PROTEIN"/>
    <property type="match status" value="1"/>
</dbReference>
<feature type="domain" description="DUF1330" evidence="1">
    <location>
        <begin position="47"/>
        <end position="128"/>
    </location>
</feature>
<evidence type="ECO:0000313" key="3">
    <source>
        <dbReference type="Proteomes" id="UP000572722"/>
    </source>
</evidence>
<comment type="caution">
    <text evidence="2">The sequence shown here is derived from an EMBL/GenBank/DDBJ whole genome shotgun (WGS) entry which is preliminary data.</text>
</comment>
<dbReference type="Pfam" id="PF07045">
    <property type="entry name" value="DUF1330"/>
    <property type="match status" value="1"/>
</dbReference>
<name>A0AAE5GPY3_9VIBR</name>
<dbReference type="RefSeq" id="WP_171321503.1">
    <property type="nucleotide sequence ID" value="NZ_CP117029.1"/>
</dbReference>
<dbReference type="Proteomes" id="UP000572722">
    <property type="component" value="Unassembled WGS sequence"/>
</dbReference>
<evidence type="ECO:0000313" key="2">
    <source>
        <dbReference type="EMBL" id="NOI80831.1"/>
    </source>
</evidence>
<dbReference type="AlphaFoldDB" id="A0AAE5GPY3"/>
<organism evidence="2 3">
    <name type="scientific">Vibrio tubiashii</name>
    <dbReference type="NCBI Taxonomy" id="29498"/>
    <lineage>
        <taxon>Bacteria</taxon>
        <taxon>Pseudomonadati</taxon>
        <taxon>Pseudomonadota</taxon>
        <taxon>Gammaproteobacteria</taxon>
        <taxon>Vibrionales</taxon>
        <taxon>Vibrionaceae</taxon>
        <taxon>Vibrio</taxon>
        <taxon>Vibrio oreintalis group</taxon>
    </lineage>
</organism>
<dbReference type="EMBL" id="VTXO01000002">
    <property type="protein sequence ID" value="NOI80831.1"/>
    <property type="molecule type" value="Genomic_DNA"/>
</dbReference>
<gene>
    <name evidence="2" type="ORF">F0237_09140</name>
</gene>
<proteinExistence type="predicted"/>
<dbReference type="Gene3D" id="3.30.70.100">
    <property type="match status" value="1"/>
</dbReference>
<dbReference type="InterPro" id="IPR011008">
    <property type="entry name" value="Dimeric_a/b-barrel"/>
</dbReference>
<dbReference type="PANTHER" id="PTHR40257">
    <property type="match status" value="1"/>
</dbReference>
<sequence>MEVINQLYPSEQQMNALTDNPNSGEIHLLNLFKFRDKAQYADGRETELTGVEAYHLYGQPMLSVLEKYGAEVVFYSEVTGLILGQVDDLWDACVIVKYPSRQALLDMTSCEEFQALSVHREAGLEGQLNIETRVPK</sequence>
<dbReference type="InterPro" id="IPR010753">
    <property type="entry name" value="DUF1330"/>
</dbReference>